<protein>
    <submittedName>
        <fullName evidence="1">S-adenosylmethionine:tRNA-ribosyltransferase-isomerase</fullName>
    </submittedName>
</protein>
<keyword evidence="2" id="KW-1185">Reference proteome</keyword>
<dbReference type="GO" id="GO:0016740">
    <property type="term" value="F:transferase activity"/>
    <property type="evidence" value="ECO:0007669"/>
    <property type="project" value="UniProtKB-KW"/>
</dbReference>
<gene>
    <name evidence="1" type="ORF">U14_04814</name>
</gene>
<dbReference type="Proteomes" id="UP000030700">
    <property type="component" value="Unassembled WGS sequence"/>
</dbReference>
<organism evidence="1">
    <name type="scientific">Candidatus Moduliflexus flocculans</name>
    <dbReference type="NCBI Taxonomy" id="1499966"/>
    <lineage>
        <taxon>Bacteria</taxon>
        <taxon>Candidatus Moduliflexota</taxon>
        <taxon>Candidatus Moduliflexia</taxon>
        <taxon>Candidatus Moduliflexales</taxon>
        <taxon>Candidatus Moduliflexaceae</taxon>
    </lineage>
</organism>
<name>A0A0S6W566_9BACT</name>
<sequence length="95" mass="11223">MVKNSFGNMPQMERQAEAWRSIYRMIFFISMKTSELWPRQYDLFISNWYETSLSTNFQVTIYLVSAVGDLEKCRNRYAVGVAEQHDFYNTESPTG</sequence>
<keyword evidence="1" id="KW-0808">Transferase</keyword>
<dbReference type="EMBL" id="DF820459">
    <property type="protein sequence ID" value="GAK53548.1"/>
    <property type="molecule type" value="Genomic_DNA"/>
</dbReference>
<evidence type="ECO:0000313" key="1">
    <source>
        <dbReference type="EMBL" id="GAK53548.1"/>
    </source>
</evidence>
<proteinExistence type="predicted"/>
<dbReference type="AlphaFoldDB" id="A0A0S6W566"/>
<reference evidence="1" key="1">
    <citation type="journal article" date="2015" name="PeerJ">
        <title>First genomic representation of candidate bacterial phylum KSB3 points to enhanced environmental sensing as a trigger of wastewater bulking.</title>
        <authorList>
            <person name="Sekiguchi Y."/>
            <person name="Ohashi A."/>
            <person name="Parks D.H."/>
            <person name="Yamauchi T."/>
            <person name="Tyson G.W."/>
            <person name="Hugenholtz P."/>
        </authorList>
    </citation>
    <scope>NUCLEOTIDE SEQUENCE [LARGE SCALE GENOMIC DNA]</scope>
</reference>
<dbReference type="GO" id="GO:0016853">
    <property type="term" value="F:isomerase activity"/>
    <property type="evidence" value="ECO:0007669"/>
    <property type="project" value="UniProtKB-KW"/>
</dbReference>
<dbReference type="HOGENOM" id="CLU_2367096_0_0_0"/>
<accession>A0A0S6W566</accession>
<keyword evidence="1" id="KW-0413">Isomerase</keyword>
<evidence type="ECO:0000313" key="2">
    <source>
        <dbReference type="Proteomes" id="UP000030700"/>
    </source>
</evidence>